<organism evidence="2 3">
    <name type="scientific">Bremerella volcania</name>
    <dbReference type="NCBI Taxonomy" id="2527984"/>
    <lineage>
        <taxon>Bacteria</taxon>
        <taxon>Pseudomonadati</taxon>
        <taxon>Planctomycetota</taxon>
        <taxon>Planctomycetia</taxon>
        <taxon>Pirellulales</taxon>
        <taxon>Pirellulaceae</taxon>
        <taxon>Bremerella</taxon>
    </lineage>
</organism>
<sequence>MFARIVLSACFAVVGVAYIAQPAYAIPFFWEVFHEKVVPADPKEEPAKAFAATATASKCNVCHIDGQSKKERNAYGAALDQLLDKANFGKERLEKEKDKATEEVVAALEKVKAMKVNKEDEKSPTFADNITAGKLPAEIAKAEPMPEPKPEPMPTESAAEEGKGLVLDQAALDKLKAEIKKEVKAELSTELRKGLADAIKTQLQVIEIVKAHPLAPVDDATEEEAIKQITARGGRVNVLAQNSDEKVVSFHLSDKPIDDEALALVRKLRNVVEINARGTNITDEGVKQLVGLPNLQKLNLAKTGVTDAALIYLVPHTKLQYLNLYGTKVTDQGIDVLANLTSLKHLYLWQTGASQEGADALESQLTGLEVNLGS</sequence>
<accession>A0A518C1S2</accession>
<proteinExistence type="predicted"/>
<evidence type="ECO:0000313" key="3">
    <source>
        <dbReference type="Proteomes" id="UP000318626"/>
    </source>
</evidence>
<gene>
    <name evidence="2" type="ORF">Pan97_01370</name>
</gene>
<dbReference type="PANTHER" id="PTHR13318">
    <property type="entry name" value="PARTNER OF PAIRED, ISOFORM B-RELATED"/>
    <property type="match status" value="1"/>
</dbReference>
<dbReference type="AlphaFoldDB" id="A0A518C1S2"/>
<dbReference type="OrthoDB" id="272105at2"/>
<keyword evidence="1" id="KW-0175">Coiled coil</keyword>
<dbReference type="RefSeq" id="WP_144969783.1">
    <property type="nucleotide sequence ID" value="NZ_CP036289.1"/>
</dbReference>
<dbReference type="KEGG" id="bvo:Pan97_01370"/>
<evidence type="ECO:0000313" key="2">
    <source>
        <dbReference type="EMBL" id="QDU73170.1"/>
    </source>
</evidence>
<dbReference type="GO" id="GO:0031146">
    <property type="term" value="P:SCF-dependent proteasomal ubiquitin-dependent protein catabolic process"/>
    <property type="evidence" value="ECO:0007669"/>
    <property type="project" value="TreeGrafter"/>
</dbReference>
<keyword evidence="3" id="KW-1185">Reference proteome</keyword>
<dbReference type="EMBL" id="CP036289">
    <property type="protein sequence ID" value="QDU73170.1"/>
    <property type="molecule type" value="Genomic_DNA"/>
</dbReference>
<evidence type="ECO:0000256" key="1">
    <source>
        <dbReference type="SAM" id="Coils"/>
    </source>
</evidence>
<feature type="coiled-coil region" evidence="1">
    <location>
        <begin position="79"/>
        <end position="117"/>
    </location>
</feature>
<dbReference type="Gene3D" id="3.80.10.10">
    <property type="entry name" value="Ribonuclease Inhibitor"/>
    <property type="match status" value="1"/>
</dbReference>
<protein>
    <submittedName>
        <fullName evidence="2">Leucine Rich repeats (2 copies)</fullName>
    </submittedName>
</protein>
<dbReference type="Proteomes" id="UP000318626">
    <property type="component" value="Chromosome"/>
</dbReference>
<dbReference type="InterPro" id="IPR032675">
    <property type="entry name" value="LRR_dom_sf"/>
</dbReference>
<name>A0A518C1S2_9BACT</name>
<dbReference type="GO" id="GO:0019005">
    <property type="term" value="C:SCF ubiquitin ligase complex"/>
    <property type="evidence" value="ECO:0007669"/>
    <property type="project" value="TreeGrafter"/>
</dbReference>
<reference evidence="3" key="1">
    <citation type="submission" date="2019-02" db="EMBL/GenBank/DDBJ databases">
        <title>Deep-cultivation of Planctomycetes and their phenomic and genomic characterization uncovers novel biology.</title>
        <authorList>
            <person name="Wiegand S."/>
            <person name="Jogler M."/>
            <person name="Boedeker C."/>
            <person name="Pinto D."/>
            <person name="Vollmers J."/>
            <person name="Rivas-Marin E."/>
            <person name="Kohn T."/>
            <person name="Peeters S.H."/>
            <person name="Heuer A."/>
            <person name="Rast P."/>
            <person name="Oberbeckmann S."/>
            <person name="Bunk B."/>
            <person name="Jeske O."/>
            <person name="Meyerdierks A."/>
            <person name="Storesund J.E."/>
            <person name="Kallscheuer N."/>
            <person name="Luecker S."/>
            <person name="Lage O.M."/>
            <person name="Pohl T."/>
            <person name="Merkel B.J."/>
            <person name="Hornburger P."/>
            <person name="Mueller R.-W."/>
            <person name="Bruemmer F."/>
            <person name="Labrenz M."/>
            <person name="Spormann A.M."/>
            <person name="Op den Camp H."/>
            <person name="Overmann J."/>
            <person name="Amann R."/>
            <person name="Jetten M.S.M."/>
            <person name="Mascher T."/>
            <person name="Medema M.H."/>
            <person name="Devos D.P."/>
            <person name="Kaster A.-K."/>
            <person name="Ovreas L."/>
            <person name="Rohde M."/>
            <person name="Galperin M.Y."/>
            <person name="Jogler C."/>
        </authorList>
    </citation>
    <scope>NUCLEOTIDE SEQUENCE [LARGE SCALE GENOMIC DNA]</scope>
    <source>
        <strain evidence="3">Pan97</strain>
    </source>
</reference>
<dbReference type="SUPFAM" id="SSF52047">
    <property type="entry name" value="RNI-like"/>
    <property type="match status" value="1"/>
</dbReference>